<proteinExistence type="predicted"/>
<evidence type="ECO:0000313" key="2">
    <source>
        <dbReference type="Proteomes" id="UP000255163"/>
    </source>
</evidence>
<dbReference type="EMBL" id="UFYI01000007">
    <property type="protein sequence ID" value="STD27200.1"/>
    <property type="molecule type" value="Genomic_DNA"/>
</dbReference>
<dbReference type="RefSeq" id="WP_054829661.1">
    <property type="nucleotide sequence ID" value="NZ_CP011863.1"/>
</dbReference>
<dbReference type="Proteomes" id="UP000255163">
    <property type="component" value="Unassembled WGS sequence"/>
</dbReference>
<organism evidence="1 2">
    <name type="scientific">Enterobacter asburiae</name>
    <dbReference type="NCBI Taxonomy" id="61645"/>
    <lineage>
        <taxon>Bacteria</taxon>
        <taxon>Pseudomonadati</taxon>
        <taxon>Pseudomonadota</taxon>
        <taxon>Gammaproteobacteria</taxon>
        <taxon>Enterobacterales</taxon>
        <taxon>Enterobacteriaceae</taxon>
        <taxon>Enterobacter</taxon>
        <taxon>Enterobacter cloacae complex</taxon>
    </lineage>
</organism>
<reference evidence="1 2" key="1">
    <citation type="submission" date="2018-06" db="EMBL/GenBank/DDBJ databases">
        <authorList>
            <consortium name="Pathogen Informatics"/>
            <person name="Doyle S."/>
        </authorList>
    </citation>
    <scope>NUCLEOTIDE SEQUENCE [LARGE SCALE GENOMIC DNA]</scope>
    <source>
        <strain evidence="1 2">NCTC12123</strain>
    </source>
</reference>
<gene>
    <name evidence="1" type="ORF">NCTC12123_05990</name>
</gene>
<protein>
    <submittedName>
        <fullName evidence="1">Uncharacterized protein</fullName>
    </submittedName>
</protein>
<evidence type="ECO:0000313" key="1">
    <source>
        <dbReference type="EMBL" id="STD27200.1"/>
    </source>
</evidence>
<name>A0A376FIU5_ENTAS</name>
<sequence length="114" mass="13715">MSKSLNARCIRRWKVEFKGRCDSKVSPWWRKRDLRGYIRECALTTADCMVESRAEDNARIAFYGYTHGWSPEFSSWYDERREAFQKEARRHLNETATNDEIDEEIQNELEAWND</sequence>
<accession>A0A376FIU5</accession>
<dbReference type="AlphaFoldDB" id="A0A376FIU5"/>